<organism evidence="1 2">
    <name type="scientific">Dactylosporangium cerinum</name>
    <dbReference type="NCBI Taxonomy" id="1434730"/>
    <lineage>
        <taxon>Bacteria</taxon>
        <taxon>Bacillati</taxon>
        <taxon>Actinomycetota</taxon>
        <taxon>Actinomycetes</taxon>
        <taxon>Micromonosporales</taxon>
        <taxon>Micromonosporaceae</taxon>
        <taxon>Dactylosporangium</taxon>
    </lineage>
</organism>
<dbReference type="RefSeq" id="WP_380126923.1">
    <property type="nucleotide sequence ID" value="NZ_JBHSIU010000097.1"/>
</dbReference>
<dbReference type="EMBL" id="JBHSIU010000097">
    <property type="protein sequence ID" value="MFC5006305.1"/>
    <property type="molecule type" value="Genomic_DNA"/>
</dbReference>
<proteinExistence type="predicted"/>
<evidence type="ECO:0000313" key="2">
    <source>
        <dbReference type="Proteomes" id="UP001595912"/>
    </source>
</evidence>
<gene>
    <name evidence="1" type="ORF">ACFPIJ_51855</name>
</gene>
<protein>
    <submittedName>
        <fullName evidence="1">Uncharacterized protein</fullName>
    </submittedName>
</protein>
<dbReference type="Proteomes" id="UP001595912">
    <property type="component" value="Unassembled WGS sequence"/>
</dbReference>
<accession>A0ABV9WED6</accession>
<reference evidence="2" key="1">
    <citation type="journal article" date="2019" name="Int. J. Syst. Evol. Microbiol.">
        <title>The Global Catalogue of Microorganisms (GCM) 10K type strain sequencing project: providing services to taxonomists for standard genome sequencing and annotation.</title>
        <authorList>
            <consortium name="The Broad Institute Genomics Platform"/>
            <consortium name="The Broad Institute Genome Sequencing Center for Infectious Disease"/>
            <person name="Wu L."/>
            <person name="Ma J."/>
        </authorList>
    </citation>
    <scope>NUCLEOTIDE SEQUENCE [LARGE SCALE GENOMIC DNA]</scope>
    <source>
        <strain evidence="2">CGMCC 4.7152</strain>
    </source>
</reference>
<comment type="caution">
    <text evidence="1">The sequence shown here is derived from an EMBL/GenBank/DDBJ whole genome shotgun (WGS) entry which is preliminary data.</text>
</comment>
<name>A0ABV9WED6_9ACTN</name>
<sequence length="183" mass="19633">MQMVVAGGTLALLLVVWVGARLCRIYAPQLPGVRLDAAAACLVDEAADDGRLRLFACEPDPGGGPPITVPPPDLGAALVLEVAAPCDARHIATLTVTARRHDGRTVLRTESWDVADAIAAVLLHLRDLTGLTPSVHFCWPDRHPLAQWLQFLLLGTGQTVLLTRHLLQEAEPDPSRRPTVVVS</sequence>
<evidence type="ECO:0000313" key="1">
    <source>
        <dbReference type="EMBL" id="MFC5006305.1"/>
    </source>
</evidence>
<keyword evidence="2" id="KW-1185">Reference proteome</keyword>